<evidence type="ECO:0000313" key="2">
    <source>
        <dbReference type="EMBL" id="MBS3062546.1"/>
    </source>
</evidence>
<dbReference type="PANTHER" id="PTHR40733">
    <property type="entry name" value="ZINC-RIBBON RNA-BINDING PROTEIN INVOLVED IN TRANSLATION-RELATED"/>
    <property type="match status" value="1"/>
</dbReference>
<reference evidence="2" key="2">
    <citation type="submission" date="2021-05" db="EMBL/GenBank/DDBJ databases">
        <title>Protein family content uncovers lineage relationships and bacterial pathway maintenance mechanisms in DPANN archaea.</title>
        <authorList>
            <person name="Castelle C.J."/>
            <person name="Meheust R."/>
            <person name="Jaffe A.L."/>
            <person name="Seitz K."/>
            <person name="Gong X."/>
            <person name="Baker B.J."/>
            <person name="Banfield J.F."/>
        </authorList>
    </citation>
    <scope>NUCLEOTIDE SEQUENCE</scope>
    <source>
        <strain evidence="2">RIFCSPLOWO2_01_FULL_58_19</strain>
    </source>
</reference>
<feature type="domain" description="Small zinc finger protein HVO-2753-like zinc-binding pocket" evidence="1">
    <location>
        <begin position="4"/>
        <end position="47"/>
    </location>
</feature>
<reference evidence="2" key="1">
    <citation type="submission" date="2021-03" db="EMBL/GenBank/DDBJ databases">
        <authorList>
            <person name="Jaffe A."/>
        </authorList>
    </citation>
    <scope>NUCLEOTIDE SEQUENCE</scope>
    <source>
        <strain evidence="2">RIFCSPLOWO2_01_FULL_58_19</strain>
    </source>
</reference>
<protein>
    <submittedName>
        <fullName evidence="2">RNA-binding protein</fullName>
    </submittedName>
</protein>
<dbReference type="PANTHER" id="PTHR40733:SF1">
    <property type="entry name" value="SMALL ZINC FINGER PROTEIN HVO-2753-LIKE ZINC-BINDING POCKET DOMAIN-CONTAINING PROTEIN"/>
    <property type="match status" value="1"/>
</dbReference>
<name>A0A8T4LI32_9ARCH</name>
<dbReference type="Pfam" id="PF07754">
    <property type="entry name" value="HVO_2753_ZBP"/>
    <property type="match status" value="1"/>
</dbReference>
<evidence type="ECO:0000313" key="3">
    <source>
        <dbReference type="Proteomes" id="UP000678237"/>
    </source>
</evidence>
<comment type="caution">
    <text evidence="2">The sequence shown here is derived from an EMBL/GenBank/DDBJ whole genome shotgun (WGS) entry which is preliminary data.</text>
</comment>
<proteinExistence type="predicted"/>
<dbReference type="EMBL" id="JAGVWE010000002">
    <property type="protein sequence ID" value="MBS3062546.1"/>
    <property type="molecule type" value="Genomic_DNA"/>
</dbReference>
<accession>A0A8T4LI32</accession>
<dbReference type="InterPro" id="IPR011668">
    <property type="entry name" value="HVO_2753-like_ZBP"/>
</dbReference>
<organism evidence="2 3">
    <name type="scientific">Candidatus Iainarchaeum sp</name>
    <dbReference type="NCBI Taxonomy" id="3101447"/>
    <lineage>
        <taxon>Archaea</taxon>
        <taxon>Candidatus Iainarchaeota</taxon>
        <taxon>Candidatus Iainarchaeia</taxon>
        <taxon>Candidatus Iainarchaeales</taxon>
        <taxon>Candidatus Iainarchaeaceae</taxon>
        <taxon>Candidatus Iainarchaeum</taxon>
    </lineage>
</organism>
<dbReference type="NCBIfam" id="NF011481">
    <property type="entry name" value="PRK14890.1"/>
    <property type="match status" value="1"/>
</dbReference>
<evidence type="ECO:0000259" key="1">
    <source>
        <dbReference type="Pfam" id="PF07754"/>
    </source>
</evidence>
<dbReference type="InterPro" id="IPR044720">
    <property type="entry name" value="HVO_2753-like"/>
</dbReference>
<sequence>MKACMSCNKEVSGDYLEFKCPKCLKSTMVRCDHCRVTSKEYKCVNCGFEGP</sequence>
<dbReference type="AlphaFoldDB" id="A0A8T4LI32"/>
<gene>
    <name evidence="2" type="ORF">J4203_01615</name>
</gene>
<dbReference type="Proteomes" id="UP000678237">
    <property type="component" value="Unassembled WGS sequence"/>
</dbReference>